<sequence length="436" mass="49838">MSKLTLVSLTFILCTLFSQVLCDEYKIKSVDDWDSSDISTLEDLDLLYLNSKPSNCQSLQISDTKIVTLVLGVKLEQNKFVYYDQLAVYNLDGSLHKKIDSPQNYYYILGKTNVEGEFVTFNVNSNDKIEMNFYNEDLEITRNIENEVLPDSGDFDGFYEIASSIGNDLLYLLANAYNDVSKKENYLVYVLDLSDTSTYTLKYTDEYTDYVANYYYAFSVQAYSDDTANIHFWASNDNGEETFVQLQYDSKGKLKSGYPKELDDPIDLDTDEFWKPITQLHSDEKTATFLLSDTDNLLIYTFEKNGDKVCSKTIDISDYNNMSNFYGIHGDQGWLYLQDDDDQQGNFFNFDPENCSLDLDDTIKTDIYSGVAGSFVSKEKIRILEIGNEKFIDNQDYINYQIHTIGSYNDDDDNGDNGVVLGFQVLIAIIGLVVII</sequence>
<dbReference type="InParanoid" id="A0A0V0R5W6"/>
<keyword evidence="3" id="KW-1185">Reference proteome</keyword>
<proteinExistence type="predicted"/>
<dbReference type="Proteomes" id="UP000054937">
    <property type="component" value="Unassembled WGS sequence"/>
</dbReference>
<protein>
    <submittedName>
        <fullName evidence="2">Uncharacterized protein</fullName>
    </submittedName>
</protein>
<evidence type="ECO:0000313" key="3">
    <source>
        <dbReference type="Proteomes" id="UP000054937"/>
    </source>
</evidence>
<keyword evidence="1" id="KW-0732">Signal</keyword>
<dbReference type="EMBL" id="LDAU01000043">
    <property type="protein sequence ID" value="KRX09868.1"/>
    <property type="molecule type" value="Genomic_DNA"/>
</dbReference>
<name>A0A0V0R5W6_PSEPJ</name>
<comment type="caution">
    <text evidence="2">The sequence shown here is derived from an EMBL/GenBank/DDBJ whole genome shotgun (WGS) entry which is preliminary data.</text>
</comment>
<reference evidence="2 3" key="1">
    <citation type="journal article" date="2015" name="Sci. Rep.">
        <title>Genome of the facultative scuticociliatosis pathogen Pseudocohnilembus persalinus provides insight into its virulence through horizontal gene transfer.</title>
        <authorList>
            <person name="Xiong J."/>
            <person name="Wang G."/>
            <person name="Cheng J."/>
            <person name="Tian M."/>
            <person name="Pan X."/>
            <person name="Warren A."/>
            <person name="Jiang C."/>
            <person name="Yuan D."/>
            <person name="Miao W."/>
        </authorList>
    </citation>
    <scope>NUCLEOTIDE SEQUENCE [LARGE SCALE GENOMIC DNA]</scope>
    <source>
        <strain evidence="2">36N120E</strain>
    </source>
</reference>
<feature type="chain" id="PRO_5006867722" evidence="1">
    <location>
        <begin position="23"/>
        <end position="436"/>
    </location>
</feature>
<dbReference type="AlphaFoldDB" id="A0A0V0R5W6"/>
<evidence type="ECO:0000313" key="2">
    <source>
        <dbReference type="EMBL" id="KRX09868.1"/>
    </source>
</evidence>
<organism evidence="2 3">
    <name type="scientific">Pseudocohnilembus persalinus</name>
    <name type="common">Ciliate</name>
    <dbReference type="NCBI Taxonomy" id="266149"/>
    <lineage>
        <taxon>Eukaryota</taxon>
        <taxon>Sar</taxon>
        <taxon>Alveolata</taxon>
        <taxon>Ciliophora</taxon>
        <taxon>Intramacronucleata</taxon>
        <taxon>Oligohymenophorea</taxon>
        <taxon>Scuticociliatia</taxon>
        <taxon>Philasterida</taxon>
        <taxon>Pseudocohnilembidae</taxon>
        <taxon>Pseudocohnilembus</taxon>
    </lineage>
</organism>
<feature type="signal peptide" evidence="1">
    <location>
        <begin position="1"/>
        <end position="22"/>
    </location>
</feature>
<gene>
    <name evidence="2" type="ORF">PPERSA_03930</name>
</gene>
<accession>A0A0V0R5W6</accession>
<evidence type="ECO:0000256" key="1">
    <source>
        <dbReference type="SAM" id="SignalP"/>
    </source>
</evidence>